<keyword evidence="2" id="KW-1185">Reference proteome</keyword>
<proteinExistence type="predicted"/>
<protein>
    <submittedName>
        <fullName evidence="1">Uncharacterized protein</fullName>
    </submittedName>
</protein>
<evidence type="ECO:0000313" key="2">
    <source>
        <dbReference type="Proteomes" id="UP001187192"/>
    </source>
</evidence>
<sequence>MAEVAVFGQRIDDRHLLSAVRFECQRSSPVVASITHLHRSGEKGGLRRAHEFSINWFQDEPESPTAHFASSPASTTSRAARPWVAQMRRMADFQIWSKSVAHRGSPFGLPHAVAAVGNSPPYVPSPSSCPISYRRRSWHMSTFNLRAVENAVAVAVATVVSSGSLRQP</sequence>
<reference evidence="1" key="1">
    <citation type="submission" date="2023-07" db="EMBL/GenBank/DDBJ databases">
        <title>draft genome sequence of fig (Ficus carica).</title>
        <authorList>
            <person name="Takahashi T."/>
            <person name="Nishimura K."/>
        </authorList>
    </citation>
    <scope>NUCLEOTIDE SEQUENCE</scope>
</reference>
<dbReference type="Proteomes" id="UP001187192">
    <property type="component" value="Unassembled WGS sequence"/>
</dbReference>
<dbReference type="EMBL" id="BTGU01000005">
    <property type="protein sequence ID" value="GMN36045.1"/>
    <property type="molecule type" value="Genomic_DNA"/>
</dbReference>
<gene>
    <name evidence="1" type="ORF">TIFTF001_005715</name>
</gene>
<organism evidence="1 2">
    <name type="scientific">Ficus carica</name>
    <name type="common">Common fig</name>
    <dbReference type="NCBI Taxonomy" id="3494"/>
    <lineage>
        <taxon>Eukaryota</taxon>
        <taxon>Viridiplantae</taxon>
        <taxon>Streptophyta</taxon>
        <taxon>Embryophyta</taxon>
        <taxon>Tracheophyta</taxon>
        <taxon>Spermatophyta</taxon>
        <taxon>Magnoliopsida</taxon>
        <taxon>eudicotyledons</taxon>
        <taxon>Gunneridae</taxon>
        <taxon>Pentapetalae</taxon>
        <taxon>rosids</taxon>
        <taxon>fabids</taxon>
        <taxon>Rosales</taxon>
        <taxon>Moraceae</taxon>
        <taxon>Ficeae</taxon>
        <taxon>Ficus</taxon>
    </lineage>
</organism>
<name>A0AA87ZPF8_FICCA</name>
<evidence type="ECO:0000313" key="1">
    <source>
        <dbReference type="EMBL" id="GMN36045.1"/>
    </source>
</evidence>
<dbReference type="AlphaFoldDB" id="A0AA87ZPF8"/>
<accession>A0AA87ZPF8</accession>
<comment type="caution">
    <text evidence="1">The sequence shown here is derived from an EMBL/GenBank/DDBJ whole genome shotgun (WGS) entry which is preliminary data.</text>
</comment>